<sequence length="344" mass="39663">MEAKRQTTIIYASSAFGVAFNGLLLFFIATDHSKNNGGYKKMLAIVTVYNIYYAIMHIVLDMGFLMDEYGFVMFSKNFAKTGYWGSYLAIMIYMDAFNMTLTLLAIHCLYRFVQVSGKWRFIFESKKWISGMLIFHLSFGLAWCMICHLAFKPTAERTALSKAELWLKYEIDMDTLGYIGPVFKSIDPITKEVTIRWKTVMGAFGCLSILIVLYISICFGAIKLYCFVRRSMVSERTKRLQYQLLRLLFIQAICPFIFEYFPCVVAMWSGLFGFRLSGFALWVPMFTSTYASSDAFLVILGFKAYRQRLLDLRPFRGFGKKIYSQTENSDQKTTKAAPQPGNHY</sequence>
<feature type="transmembrane region" description="Helical" evidence="1">
    <location>
        <begin position="42"/>
        <end position="66"/>
    </location>
</feature>
<feature type="transmembrane region" description="Helical" evidence="1">
    <location>
        <begin position="6"/>
        <end position="30"/>
    </location>
</feature>
<evidence type="ECO:0000313" key="3">
    <source>
        <dbReference type="WBParaSite" id="MBELARI_LOCUS16006"/>
    </source>
</evidence>
<proteinExistence type="predicted"/>
<reference evidence="3" key="1">
    <citation type="submission" date="2024-02" db="UniProtKB">
        <authorList>
            <consortium name="WormBaseParasite"/>
        </authorList>
    </citation>
    <scope>IDENTIFICATION</scope>
</reference>
<keyword evidence="2" id="KW-1185">Reference proteome</keyword>
<organism evidence="2 3">
    <name type="scientific">Mesorhabditis belari</name>
    <dbReference type="NCBI Taxonomy" id="2138241"/>
    <lineage>
        <taxon>Eukaryota</taxon>
        <taxon>Metazoa</taxon>
        <taxon>Ecdysozoa</taxon>
        <taxon>Nematoda</taxon>
        <taxon>Chromadorea</taxon>
        <taxon>Rhabditida</taxon>
        <taxon>Rhabditina</taxon>
        <taxon>Rhabditomorpha</taxon>
        <taxon>Rhabditoidea</taxon>
        <taxon>Rhabditidae</taxon>
        <taxon>Mesorhabditinae</taxon>
        <taxon>Mesorhabditis</taxon>
    </lineage>
</organism>
<feature type="transmembrane region" description="Helical" evidence="1">
    <location>
        <begin position="200"/>
        <end position="226"/>
    </location>
</feature>
<feature type="transmembrane region" description="Helical" evidence="1">
    <location>
        <begin position="86"/>
        <end position="110"/>
    </location>
</feature>
<evidence type="ECO:0000256" key="1">
    <source>
        <dbReference type="SAM" id="Phobius"/>
    </source>
</evidence>
<dbReference type="PANTHER" id="PTHR22943:SF248">
    <property type="entry name" value="SEVEN TM RECEPTOR"/>
    <property type="match status" value="1"/>
</dbReference>
<keyword evidence="1" id="KW-0812">Transmembrane</keyword>
<keyword evidence="1" id="KW-1133">Transmembrane helix</keyword>
<dbReference type="Pfam" id="PF10326">
    <property type="entry name" value="7TM_GPCR_Str"/>
    <property type="match status" value="1"/>
</dbReference>
<evidence type="ECO:0000313" key="2">
    <source>
        <dbReference type="Proteomes" id="UP000887575"/>
    </source>
</evidence>
<feature type="transmembrane region" description="Helical" evidence="1">
    <location>
        <begin position="247"/>
        <end position="269"/>
    </location>
</feature>
<dbReference type="WBParaSite" id="MBELARI_LOCUS16006">
    <property type="protein sequence ID" value="MBELARI_LOCUS16006"/>
    <property type="gene ID" value="MBELARI_LOCUS16006"/>
</dbReference>
<dbReference type="AlphaFoldDB" id="A0AAF3EPK8"/>
<dbReference type="SUPFAM" id="SSF81321">
    <property type="entry name" value="Family A G protein-coupled receptor-like"/>
    <property type="match status" value="1"/>
</dbReference>
<keyword evidence="1" id="KW-0472">Membrane</keyword>
<feature type="transmembrane region" description="Helical" evidence="1">
    <location>
        <begin position="131"/>
        <end position="151"/>
    </location>
</feature>
<dbReference type="Proteomes" id="UP000887575">
    <property type="component" value="Unassembled WGS sequence"/>
</dbReference>
<dbReference type="InterPro" id="IPR019428">
    <property type="entry name" value="7TM_GPCR_serpentine_rcpt_Str"/>
</dbReference>
<name>A0AAF3EPK8_9BILA</name>
<dbReference type="PANTHER" id="PTHR22943">
    <property type="entry name" value="7-TRANSMEMBRANE DOMAIN RECEPTOR C.ELEGANS"/>
    <property type="match status" value="1"/>
</dbReference>
<protein>
    <submittedName>
        <fullName evidence="3">G protein-coupled receptor</fullName>
    </submittedName>
</protein>
<feature type="transmembrane region" description="Helical" evidence="1">
    <location>
        <begin position="281"/>
        <end position="302"/>
    </location>
</feature>
<accession>A0AAF3EPK8</accession>